<dbReference type="GO" id="GO:0006508">
    <property type="term" value="P:proteolysis"/>
    <property type="evidence" value="ECO:0007669"/>
    <property type="project" value="UniProtKB-KW"/>
</dbReference>
<proteinExistence type="predicted"/>
<dbReference type="Gene3D" id="1.10.8.430">
    <property type="entry name" value="Helical domain of apoptotic protease-activating factors"/>
    <property type="match status" value="1"/>
</dbReference>
<dbReference type="AlphaFoldDB" id="A0A833VTU2"/>
<keyword evidence="3" id="KW-1185">Reference proteome</keyword>
<dbReference type="GO" id="GO:0043531">
    <property type="term" value="F:ADP binding"/>
    <property type="evidence" value="ECO:0007669"/>
    <property type="project" value="InterPro"/>
</dbReference>
<feature type="domain" description="NB-ARC" evidence="1">
    <location>
        <begin position="171"/>
        <end position="319"/>
    </location>
</feature>
<dbReference type="InterPro" id="IPR011989">
    <property type="entry name" value="ARM-like"/>
</dbReference>
<evidence type="ECO:0000313" key="3">
    <source>
        <dbReference type="Proteomes" id="UP000623129"/>
    </source>
</evidence>
<dbReference type="InterPro" id="IPR002182">
    <property type="entry name" value="NB-ARC"/>
</dbReference>
<dbReference type="InterPro" id="IPR016024">
    <property type="entry name" value="ARM-type_fold"/>
</dbReference>
<keyword evidence="2" id="KW-0378">Hydrolase</keyword>
<accession>A0A833VTU2</accession>
<dbReference type="OrthoDB" id="1357022at2759"/>
<organism evidence="2 3">
    <name type="scientific">Carex littledalei</name>
    <dbReference type="NCBI Taxonomy" id="544730"/>
    <lineage>
        <taxon>Eukaryota</taxon>
        <taxon>Viridiplantae</taxon>
        <taxon>Streptophyta</taxon>
        <taxon>Embryophyta</taxon>
        <taxon>Tracheophyta</taxon>
        <taxon>Spermatophyta</taxon>
        <taxon>Magnoliopsida</taxon>
        <taxon>Liliopsida</taxon>
        <taxon>Poales</taxon>
        <taxon>Cyperaceae</taxon>
        <taxon>Cyperoideae</taxon>
        <taxon>Cariceae</taxon>
        <taxon>Carex</taxon>
        <taxon>Carex subgen. Euthyceras</taxon>
    </lineage>
</organism>
<dbReference type="PANTHER" id="PTHR19851:SF7">
    <property type="entry name" value="F-BOX DOMAIN-CONTAINING PROTEIN"/>
    <property type="match status" value="1"/>
</dbReference>
<sequence length="1044" mass="116527">MDALQIISNATQKITAMIGAINALDQASINLADAPRKIQTLEEFVANLESLMHKTKVRNMHKLHNPQLERQLQSLSALIKRLHINLSKSRKVVTKNKGKGFAKLVWSSMVGDPLSKYIQLIRDDLNWWIELQNITATIGKVITSTAESQSSLLRVRAEKGYPVSRKCHFIRELLGRKDTHRVILIVGLSGIGKSCLARQIASDLPGNFSDGAIEINFGRWCSRAACNRSIAEYHNRLSKKISHFLVQIGCAKRGREIGGDLEDVCLLLQISMVGKSMLVLLDDVWEQNIVDRFAQLYDNECWYLVTTRNEAVYEITEAEKVEICKDDIKEISKEILLHHTLLSEEELPSAAATLLDRCGHHPLTVAVMGKALRKEKHAEKWEKAILNLSTYATCALGPISYVNEKEATETTLTIFGSFEFSLEVMPENSRQFFILLSSLSWAEPVPELCLEALWSVLGPDGMFPLVVSKLVEGSLLIKLEQQLLYHVHDMVSLYLDVKKESVVSTILVNASLENIAFIAPWLFIFGKESVQEMAEEKMEYFLRKLRNKEAVILLESMVQALMASKSISELETSKLGFRRILSPVMYELISSESQELITAAAKCITTVFEPGDYATLAKSLEETNSIGKLLDFLKLCEESEFLIVASLVVAKLAEHFSAPTVDNILTCIPMDRLSELLSPESEEFHESVFTILLSLAEAGKLIAIETMFRSSVDKRLIVLLVKGSDVAQNNAIVTLKAFNELGARLDQGCFQPGELNLLPWNARLSLERFVFSDSRIDIPSPKPQTFKILLHKNLDKDGKEVVEAIQGLIPIAEKASDPRTQDLILRSGLIERLGFLLQSGDIDQTQVRSESAFLIMKLACTGGDPFVQKFIQLDMVSTLIKMMQCNIKELQDSAYTALHQIVFAKGGTKVLIKFLQTGQIDRLVRLLDRKCIKTKEVVMLFLVDLVEIGSKPCIERMISCQIVEKLVGLEKIGGELSGSVSRFLKGLDLCNNLSSAERMIMKQQVVRKVRVAARGHMIEGSLVASAESCLSDNWGGASSSGRKK</sequence>
<dbReference type="PRINTS" id="PR00364">
    <property type="entry name" value="DISEASERSIST"/>
</dbReference>
<evidence type="ECO:0000259" key="1">
    <source>
        <dbReference type="Pfam" id="PF00931"/>
    </source>
</evidence>
<dbReference type="InterPro" id="IPR042197">
    <property type="entry name" value="Apaf_helical"/>
</dbReference>
<dbReference type="SUPFAM" id="SSF52540">
    <property type="entry name" value="P-loop containing nucleoside triphosphate hydrolases"/>
    <property type="match status" value="1"/>
</dbReference>
<dbReference type="Gene3D" id="3.40.50.300">
    <property type="entry name" value="P-loop containing nucleotide triphosphate hydrolases"/>
    <property type="match status" value="1"/>
</dbReference>
<comment type="caution">
    <text evidence="2">The sequence shown here is derived from an EMBL/GenBank/DDBJ whole genome shotgun (WGS) entry which is preliminary data.</text>
</comment>
<dbReference type="Pfam" id="PF00931">
    <property type="entry name" value="NB-ARC"/>
    <property type="match status" value="1"/>
</dbReference>
<reference evidence="2" key="1">
    <citation type="submission" date="2020-01" db="EMBL/GenBank/DDBJ databases">
        <title>Genome sequence of Kobresia littledalei, the first chromosome-level genome in the family Cyperaceae.</title>
        <authorList>
            <person name="Qu G."/>
        </authorList>
    </citation>
    <scope>NUCLEOTIDE SEQUENCE</scope>
    <source>
        <strain evidence="2">C.B.Clarke</strain>
        <tissue evidence="2">Leaf</tissue>
    </source>
</reference>
<keyword evidence="2" id="KW-0645">Protease</keyword>
<dbReference type="InterPro" id="IPR027417">
    <property type="entry name" value="P-loop_NTPase"/>
</dbReference>
<evidence type="ECO:0000313" key="2">
    <source>
        <dbReference type="EMBL" id="KAF3333539.1"/>
    </source>
</evidence>
<dbReference type="EMBL" id="SWLB01000010">
    <property type="protein sequence ID" value="KAF3333539.1"/>
    <property type="molecule type" value="Genomic_DNA"/>
</dbReference>
<dbReference type="Proteomes" id="UP000623129">
    <property type="component" value="Unassembled WGS sequence"/>
</dbReference>
<gene>
    <name evidence="2" type="ORF">FCM35_KLT01230</name>
</gene>
<dbReference type="GO" id="GO:0008233">
    <property type="term" value="F:peptidase activity"/>
    <property type="evidence" value="ECO:0007669"/>
    <property type="project" value="UniProtKB-KW"/>
</dbReference>
<dbReference type="SUPFAM" id="SSF48371">
    <property type="entry name" value="ARM repeat"/>
    <property type="match status" value="1"/>
</dbReference>
<dbReference type="Gene3D" id="1.25.10.10">
    <property type="entry name" value="Leucine-rich Repeat Variant"/>
    <property type="match status" value="2"/>
</dbReference>
<name>A0A833VTU2_9POAL</name>
<dbReference type="PANTHER" id="PTHR19851">
    <property type="entry name" value="OS02G0203500 PROTEIN"/>
    <property type="match status" value="1"/>
</dbReference>
<protein>
    <submittedName>
        <fullName evidence="2">Apoptotic protease-activating factor 1</fullName>
    </submittedName>
</protein>